<evidence type="ECO:0008006" key="4">
    <source>
        <dbReference type="Google" id="ProtNLM"/>
    </source>
</evidence>
<evidence type="ECO:0000313" key="3">
    <source>
        <dbReference type="Proteomes" id="UP001589867"/>
    </source>
</evidence>
<gene>
    <name evidence="2" type="ORF">ACFFIA_31165</name>
</gene>
<keyword evidence="3" id="KW-1185">Reference proteome</keyword>
<comment type="caution">
    <text evidence="2">The sequence shown here is derived from an EMBL/GenBank/DDBJ whole genome shotgun (WGS) entry which is preliminary data.</text>
</comment>
<dbReference type="RefSeq" id="WP_377257659.1">
    <property type="nucleotide sequence ID" value="NZ_JBHLUH010000064.1"/>
</dbReference>
<name>A0ABV6MC05_9ACTN</name>
<evidence type="ECO:0000256" key="1">
    <source>
        <dbReference type="SAM" id="MobiDB-lite"/>
    </source>
</evidence>
<reference evidence="2 3" key="1">
    <citation type="submission" date="2024-09" db="EMBL/GenBank/DDBJ databases">
        <authorList>
            <person name="Sun Q."/>
            <person name="Mori K."/>
        </authorList>
    </citation>
    <scope>NUCLEOTIDE SEQUENCE [LARGE SCALE GENOMIC DNA]</scope>
    <source>
        <strain evidence="2 3">TBRC 3947</strain>
    </source>
</reference>
<proteinExistence type="predicted"/>
<sequence length="292" mass="30910">MTASENDFPTSPLQAADTAFAALTTGPAPLSLDCDRLGGDLGLPVGQVPLTDLRDWLLEHPRAYPARDAVWRELVLRARLSGPQWVIAAVGMAMPALVRIAADLCDGYQGDPDDIDAEVLTGFLTALKDTVDLARPAPHACLRGAAFRAGRALRLAQHTLLPVPDIEQVAAGPRIPKRPYGHPDLLVERANQLGLIDDEDTQPYIDIRLGHRAPEPIAAAHGLSVDALRMRLMRADARIAAALANGELTGTLSPEAAEQIAKQAEHRDAIRAAAAAARRPHPATAGAALAAA</sequence>
<organism evidence="2 3">
    <name type="scientific">Phytohabitans kaempferiae</name>
    <dbReference type="NCBI Taxonomy" id="1620943"/>
    <lineage>
        <taxon>Bacteria</taxon>
        <taxon>Bacillati</taxon>
        <taxon>Actinomycetota</taxon>
        <taxon>Actinomycetes</taxon>
        <taxon>Micromonosporales</taxon>
        <taxon>Micromonosporaceae</taxon>
    </lineage>
</organism>
<protein>
    <recommendedName>
        <fullName evidence="4">DUF222 domain-containing protein</fullName>
    </recommendedName>
</protein>
<accession>A0ABV6MC05</accession>
<feature type="region of interest" description="Disordered" evidence="1">
    <location>
        <begin position="273"/>
        <end position="292"/>
    </location>
</feature>
<evidence type="ECO:0000313" key="2">
    <source>
        <dbReference type="EMBL" id="MFC0532119.1"/>
    </source>
</evidence>
<dbReference type="Proteomes" id="UP001589867">
    <property type="component" value="Unassembled WGS sequence"/>
</dbReference>
<dbReference type="EMBL" id="JBHLUH010000064">
    <property type="protein sequence ID" value="MFC0532119.1"/>
    <property type="molecule type" value="Genomic_DNA"/>
</dbReference>